<name>A0ABT5SX95_9PSEU</name>
<proteinExistence type="predicted"/>
<reference evidence="1 2" key="1">
    <citation type="submission" date="2023-02" db="EMBL/GenBank/DDBJ databases">
        <title>Genome sequencing required for Actinomycetospora new species description.</title>
        <authorList>
            <person name="Saimee Y."/>
            <person name="Duangmal K."/>
        </authorList>
    </citation>
    <scope>NUCLEOTIDE SEQUENCE [LARGE SCALE GENOMIC DNA]</scope>
    <source>
        <strain evidence="1 2">DW7H6</strain>
    </source>
</reference>
<organism evidence="1 2">
    <name type="scientific">Actinomycetospora lemnae</name>
    <dbReference type="NCBI Taxonomy" id="3019891"/>
    <lineage>
        <taxon>Bacteria</taxon>
        <taxon>Bacillati</taxon>
        <taxon>Actinomycetota</taxon>
        <taxon>Actinomycetes</taxon>
        <taxon>Pseudonocardiales</taxon>
        <taxon>Pseudonocardiaceae</taxon>
        <taxon>Actinomycetospora</taxon>
    </lineage>
</organism>
<gene>
    <name evidence="1" type="ORF">PGB27_18765</name>
</gene>
<protein>
    <recommendedName>
        <fullName evidence="3">Type IV toxin-antitoxin system AbiEi family antitoxin domain-containing protein</fullName>
    </recommendedName>
</protein>
<sequence>MTVDGTHRMLLAMRRGMWARDLEALRIASWEDVISARHLVELGVPERTVYRRTQQDGPWTLLLPATIMLTKGTPTPRQWEIAALVYAGNGAMLTGLSGMRHHGMRRGGDPIFDHVLITLGRRAQSSGRATIERTVRLPCPVARDGLPVAPLARCVVDHVRRLKDPEAIAAVVTEPVQRRMVTVEALWRELEVGTRKGTAAPRRVLEAARAGVLSPAEFNARSLWESFDDLPPIEWNVDVFDERGRFVATVDGLVREHDFVWEIDSVEQHFATPEQVRATSERQRRLRAVGLHVLSTRPTQGREDPDGVHDDICANLRIAAALPQAPVVYGVGIGRSPQ</sequence>
<comment type="caution">
    <text evidence="1">The sequence shown here is derived from an EMBL/GenBank/DDBJ whole genome shotgun (WGS) entry which is preliminary data.</text>
</comment>
<keyword evidence="2" id="KW-1185">Reference proteome</keyword>
<evidence type="ECO:0000313" key="1">
    <source>
        <dbReference type="EMBL" id="MDD7967384.1"/>
    </source>
</evidence>
<evidence type="ECO:0000313" key="2">
    <source>
        <dbReference type="Proteomes" id="UP001300763"/>
    </source>
</evidence>
<dbReference type="EMBL" id="JAQZAO010000008">
    <property type="protein sequence ID" value="MDD7967384.1"/>
    <property type="molecule type" value="Genomic_DNA"/>
</dbReference>
<evidence type="ECO:0008006" key="3">
    <source>
        <dbReference type="Google" id="ProtNLM"/>
    </source>
</evidence>
<dbReference type="RefSeq" id="WP_274201914.1">
    <property type="nucleotide sequence ID" value="NZ_JAQZAO010000008.1"/>
</dbReference>
<accession>A0ABT5SX95</accession>
<dbReference type="Proteomes" id="UP001300763">
    <property type="component" value="Unassembled WGS sequence"/>
</dbReference>